<accession>A0ABP9Q757</accession>
<evidence type="ECO:0000256" key="1">
    <source>
        <dbReference type="ARBA" id="ARBA00010617"/>
    </source>
</evidence>
<proteinExistence type="inferred from homology"/>
<dbReference type="InterPro" id="IPR036396">
    <property type="entry name" value="Cyt_P450_sf"/>
</dbReference>
<dbReference type="SUPFAM" id="SSF48264">
    <property type="entry name" value="Cytochrome P450"/>
    <property type="match status" value="1"/>
</dbReference>
<keyword evidence="2" id="KW-0503">Monooxygenase</keyword>
<dbReference type="PROSITE" id="PS00086">
    <property type="entry name" value="CYTOCHROME_P450"/>
    <property type="match status" value="1"/>
</dbReference>
<name>A0ABP9Q757_9PSEU</name>
<keyword evidence="2" id="KW-0349">Heme</keyword>
<keyword evidence="2" id="KW-0479">Metal-binding</keyword>
<comment type="caution">
    <text evidence="3">The sequence shown here is derived from an EMBL/GenBank/DDBJ whole genome shotgun (WGS) entry which is preliminary data.</text>
</comment>
<evidence type="ECO:0000313" key="3">
    <source>
        <dbReference type="EMBL" id="GAA5157889.1"/>
    </source>
</evidence>
<sequence length="409" mass="44687">MTSTTREPVHLGEEFFADPHAMYAVLREQRPAVRATTALGLPIWLVTRYEEARAALNDPRLAKDNAQLSTVIERHLPDPSQRLAFGEAISAHMLSTDPPDHTRLRKLVNRGFTVRSVSALRPRIQATADSLVDAIEARVRAGQPTLDLLDAYAFPLPMTVIAQILGVGEEDRGSFRNWSNTLLSQKPIKERAAAGMAMAEYLTALVASKREQPGDDLLSLIVTAAEDADQLSEREAVSMAFLLLVAGHETTVNLIGNGMLGLLTNPDRLAELRADPGLVSAAVEEFLRFDGPLNTATFRHTKEPVTIGDVEIPAGEVVLVSLSSANRDPARFDRPDELDLARDTSGHLAFGYGIHHCLGAPLARLEGEIAFRTLIARFPRIRLAVDPAGLTWRNSMLIRGLDRLPVSLA</sequence>
<keyword evidence="2" id="KW-0560">Oxidoreductase</keyword>
<dbReference type="PANTHER" id="PTHR46696">
    <property type="entry name" value="P450, PUTATIVE (EUROFUNG)-RELATED"/>
    <property type="match status" value="1"/>
</dbReference>
<dbReference type="Proteomes" id="UP001428817">
    <property type="component" value="Unassembled WGS sequence"/>
</dbReference>
<keyword evidence="2" id="KW-0408">Iron</keyword>
<reference evidence="4" key="1">
    <citation type="journal article" date="2019" name="Int. J. Syst. Evol. Microbiol.">
        <title>The Global Catalogue of Microorganisms (GCM) 10K type strain sequencing project: providing services to taxonomists for standard genome sequencing and annotation.</title>
        <authorList>
            <consortium name="The Broad Institute Genomics Platform"/>
            <consortium name="The Broad Institute Genome Sequencing Center for Infectious Disease"/>
            <person name="Wu L."/>
            <person name="Ma J."/>
        </authorList>
    </citation>
    <scope>NUCLEOTIDE SEQUENCE [LARGE SCALE GENOMIC DNA]</scope>
    <source>
        <strain evidence="4">JCM 18303</strain>
    </source>
</reference>
<dbReference type="CDD" id="cd11029">
    <property type="entry name" value="CYP107-like"/>
    <property type="match status" value="1"/>
</dbReference>
<dbReference type="RefSeq" id="WP_185059218.1">
    <property type="nucleotide sequence ID" value="NZ_BAABJP010000015.1"/>
</dbReference>
<dbReference type="Gene3D" id="1.10.630.10">
    <property type="entry name" value="Cytochrome P450"/>
    <property type="match status" value="1"/>
</dbReference>
<evidence type="ECO:0000256" key="2">
    <source>
        <dbReference type="RuleBase" id="RU000461"/>
    </source>
</evidence>
<comment type="similarity">
    <text evidence="1 2">Belongs to the cytochrome P450 family.</text>
</comment>
<evidence type="ECO:0000313" key="4">
    <source>
        <dbReference type="Proteomes" id="UP001428817"/>
    </source>
</evidence>
<dbReference type="PRINTS" id="PR00359">
    <property type="entry name" value="BP450"/>
</dbReference>
<protein>
    <submittedName>
        <fullName evidence="3">Cytochrome P450</fullName>
    </submittedName>
</protein>
<organism evidence="3 4">
    <name type="scientific">Pseudonocardia eucalypti</name>
    <dbReference type="NCBI Taxonomy" id="648755"/>
    <lineage>
        <taxon>Bacteria</taxon>
        <taxon>Bacillati</taxon>
        <taxon>Actinomycetota</taxon>
        <taxon>Actinomycetes</taxon>
        <taxon>Pseudonocardiales</taxon>
        <taxon>Pseudonocardiaceae</taxon>
        <taxon>Pseudonocardia</taxon>
    </lineage>
</organism>
<dbReference type="InterPro" id="IPR017972">
    <property type="entry name" value="Cyt_P450_CS"/>
</dbReference>
<dbReference type="EMBL" id="BAABJP010000015">
    <property type="protein sequence ID" value="GAA5157889.1"/>
    <property type="molecule type" value="Genomic_DNA"/>
</dbReference>
<dbReference type="InterPro" id="IPR001128">
    <property type="entry name" value="Cyt_P450"/>
</dbReference>
<keyword evidence="4" id="KW-1185">Reference proteome</keyword>
<gene>
    <name evidence="3" type="ORF">GCM10023321_36800</name>
</gene>
<dbReference type="InterPro" id="IPR002397">
    <property type="entry name" value="Cyt_P450_B"/>
</dbReference>
<dbReference type="PANTHER" id="PTHR46696:SF1">
    <property type="entry name" value="CYTOCHROME P450 YJIB-RELATED"/>
    <property type="match status" value="1"/>
</dbReference>
<dbReference type="Pfam" id="PF00067">
    <property type="entry name" value="p450"/>
    <property type="match status" value="1"/>
</dbReference>